<evidence type="ECO:0000313" key="5">
    <source>
        <dbReference type="EMBL" id="REA64002.1"/>
    </source>
</evidence>
<evidence type="ECO:0000313" key="6">
    <source>
        <dbReference type="Proteomes" id="UP000256373"/>
    </source>
</evidence>
<dbReference type="PANTHER" id="PTHR43280">
    <property type="entry name" value="ARAC-FAMILY TRANSCRIPTIONAL REGULATOR"/>
    <property type="match status" value="1"/>
</dbReference>
<dbReference type="InterPro" id="IPR037923">
    <property type="entry name" value="HTH-like"/>
</dbReference>
<comment type="caution">
    <text evidence="5">The sequence shown here is derived from an EMBL/GenBank/DDBJ whole genome shotgun (WGS) entry which is preliminary data.</text>
</comment>
<dbReference type="PRINTS" id="PR00032">
    <property type="entry name" value="HTHARAC"/>
</dbReference>
<keyword evidence="2" id="KW-0238">DNA-binding</keyword>
<name>A0A3D8YGT5_9BACT</name>
<evidence type="ECO:0000259" key="4">
    <source>
        <dbReference type="PROSITE" id="PS01124"/>
    </source>
</evidence>
<dbReference type="InterPro" id="IPR018060">
    <property type="entry name" value="HTH_AraC"/>
</dbReference>
<keyword evidence="3" id="KW-0804">Transcription</keyword>
<dbReference type="SMART" id="SM00342">
    <property type="entry name" value="HTH_ARAC"/>
    <property type="match status" value="1"/>
</dbReference>
<dbReference type="EMBL" id="QNUL01000001">
    <property type="protein sequence ID" value="REA64002.1"/>
    <property type="molecule type" value="Genomic_DNA"/>
</dbReference>
<protein>
    <submittedName>
        <fullName evidence="5">AraC family transcriptional regulator</fullName>
    </submittedName>
</protein>
<dbReference type="InterPro" id="IPR020449">
    <property type="entry name" value="Tscrpt_reg_AraC-type_HTH"/>
</dbReference>
<dbReference type="Proteomes" id="UP000256373">
    <property type="component" value="Unassembled WGS sequence"/>
</dbReference>
<keyword evidence="6" id="KW-1185">Reference proteome</keyword>
<dbReference type="SUPFAM" id="SSF46689">
    <property type="entry name" value="Homeodomain-like"/>
    <property type="match status" value="1"/>
</dbReference>
<dbReference type="PROSITE" id="PS01124">
    <property type="entry name" value="HTH_ARAC_FAMILY_2"/>
    <property type="match status" value="1"/>
</dbReference>
<evidence type="ECO:0000256" key="1">
    <source>
        <dbReference type="ARBA" id="ARBA00023015"/>
    </source>
</evidence>
<dbReference type="PANTHER" id="PTHR43280:SF32">
    <property type="entry name" value="TRANSCRIPTIONAL REGULATORY PROTEIN"/>
    <property type="match status" value="1"/>
</dbReference>
<reference evidence="5 6" key="1">
    <citation type="submission" date="2018-07" db="EMBL/GenBank/DDBJ databases">
        <title>Dyadobacter roseus sp. nov., isolated from rose rhizosphere soil.</title>
        <authorList>
            <person name="Chen L."/>
        </authorList>
    </citation>
    <scope>NUCLEOTIDE SEQUENCE [LARGE SCALE GENOMIC DNA]</scope>
    <source>
        <strain evidence="5 6">RS19</strain>
    </source>
</reference>
<gene>
    <name evidence="5" type="ORF">DSL64_00045</name>
</gene>
<evidence type="ECO:0000256" key="2">
    <source>
        <dbReference type="ARBA" id="ARBA00023125"/>
    </source>
</evidence>
<evidence type="ECO:0000256" key="3">
    <source>
        <dbReference type="ARBA" id="ARBA00023163"/>
    </source>
</evidence>
<dbReference type="GO" id="GO:0043565">
    <property type="term" value="F:sequence-specific DNA binding"/>
    <property type="evidence" value="ECO:0007669"/>
    <property type="project" value="InterPro"/>
</dbReference>
<dbReference type="AlphaFoldDB" id="A0A3D8YGT5"/>
<dbReference type="InterPro" id="IPR009057">
    <property type="entry name" value="Homeodomain-like_sf"/>
</dbReference>
<dbReference type="GO" id="GO:0003700">
    <property type="term" value="F:DNA-binding transcription factor activity"/>
    <property type="evidence" value="ECO:0007669"/>
    <property type="project" value="InterPro"/>
</dbReference>
<accession>A0A3D8YGT5</accession>
<dbReference type="Gene3D" id="1.10.10.60">
    <property type="entry name" value="Homeodomain-like"/>
    <property type="match status" value="1"/>
</dbReference>
<sequence>MKEKSDNIPLHILPDIQFLASDQIVAFGEHRPSHRINFFAIIWFSEDKGEQFIDFETYPVRKNLVYLISKNQIHSIPASQLPKARVIVFSTDFFHRIDEMYLRQLFLPFENNGIEIPEDMVQPLQNLFSLMLLECAGQSDTSLLLKYTTAFLQHLYRFAAHRLPVASGEDTRIVKLLQLVEQHFKENRSASFYAGQIGLTPKRMNEILRKKAGITINQLVSQLLLIESKRELFHGDFSIKEIAYSLGFTDQSYFARFFRKHTGITPELFRRQAHL</sequence>
<keyword evidence="1" id="KW-0805">Transcription regulation</keyword>
<dbReference type="RefSeq" id="WP_115828611.1">
    <property type="nucleotide sequence ID" value="NZ_QNUL01000001.1"/>
</dbReference>
<dbReference type="OrthoDB" id="9793451at2"/>
<organism evidence="5 6">
    <name type="scientific">Dyadobacter luteus</name>
    <dbReference type="NCBI Taxonomy" id="2259619"/>
    <lineage>
        <taxon>Bacteria</taxon>
        <taxon>Pseudomonadati</taxon>
        <taxon>Bacteroidota</taxon>
        <taxon>Cytophagia</taxon>
        <taxon>Cytophagales</taxon>
        <taxon>Spirosomataceae</taxon>
        <taxon>Dyadobacter</taxon>
    </lineage>
</organism>
<feature type="domain" description="HTH araC/xylS-type" evidence="4">
    <location>
        <begin position="174"/>
        <end position="272"/>
    </location>
</feature>
<dbReference type="SUPFAM" id="SSF51215">
    <property type="entry name" value="Regulatory protein AraC"/>
    <property type="match status" value="1"/>
</dbReference>
<proteinExistence type="predicted"/>
<dbReference type="Pfam" id="PF12833">
    <property type="entry name" value="HTH_18"/>
    <property type="match status" value="1"/>
</dbReference>